<reference evidence="2" key="1">
    <citation type="submission" date="2016-04" db="EMBL/GenBank/DDBJ databases">
        <authorList>
            <person name="Chen L."/>
            <person name="Zhuang W."/>
            <person name="Wang G."/>
        </authorList>
    </citation>
    <scope>NUCLEOTIDE SEQUENCE [LARGE SCALE GENOMIC DNA]</scope>
    <source>
        <strain evidence="2">208</strain>
    </source>
</reference>
<sequence>MLDNGKAILYASSYAYNPGRIEFSETNKEDDTTVYFTLERIKAGRTRLTVDYYIKNNMAAGLFFNVVKKERTEERFNRSLNNLGLLLNDMDFSAEAALWEKVDAVDDT</sequence>
<protein>
    <submittedName>
        <fullName evidence="1">Uncharacterized protein</fullName>
    </submittedName>
</protein>
<dbReference type="RefSeq" id="WP_207625698.1">
    <property type="nucleotide sequence ID" value="NZ_LWBP01000056.1"/>
</dbReference>
<evidence type="ECO:0000313" key="2">
    <source>
        <dbReference type="Proteomes" id="UP000192276"/>
    </source>
</evidence>
<evidence type="ECO:0000313" key="1">
    <source>
        <dbReference type="EMBL" id="OQP66215.1"/>
    </source>
</evidence>
<organism evidence="1 2">
    <name type="scientific">Niastella populi</name>
    <dbReference type="NCBI Taxonomy" id="550983"/>
    <lineage>
        <taxon>Bacteria</taxon>
        <taxon>Pseudomonadati</taxon>
        <taxon>Bacteroidota</taxon>
        <taxon>Chitinophagia</taxon>
        <taxon>Chitinophagales</taxon>
        <taxon>Chitinophagaceae</taxon>
        <taxon>Niastella</taxon>
    </lineage>
</organism>
<keyword evidence="2" id="KW-1185">Reference proteome</keyword>
<gene>
    <name evidence="1" type="ORF">A4R26_14100</name>
</gene>
<dbReference type="Proteomes" id="UP000192276">
    <property type="component" value="Unassembled WGS sequence"/>
</dbReference>
<accession>A0A1V9G6E5</accession>
<dbReference type="STRING" id="550983.A4R26_14100"/>
<dbReference type="EMBL" id="LWBP01000056">
    <property type="protein sequence ID" value="OQP66215.1"/>
    <property type="molecule type" value="Genomic_DNA"/>
</dbReference>
<proteinExistence type="predicted"/>
<dbReference type="AlphaFoldDB" id="A0A1V9G6E5"/>
<name>A0A1V9G6E5_9BACT</name>
<comment type="caution">
    <text evidence="1">The sequence shown here is derived from an EMBL/GenBank/DDBJ whole genome shotgun (WGS) entry which is preliminary data.</text>
</comment>